<dbReference type="GO" id="GO:0006457">
    <property type="term" value="P:protein folding"/>
    <property type="evidence" value="ECO:0007669"/>
    <property type="project" value="InterPro"/>
</dbReference>
<dbReference type="Gene3D" id="1.10.287.370">
    <property type="match status" value="1"/>
</dbReference>
<dbReference type="STRING" id="106004.A0A1Y2ELM1"/>
<dbReference type="SUPFAM" id="SSF46579">
    <property type="entry name" value="Prefoldin"/>
    <property type="match status" value="1"/>
</dbReference>
<comment type="caution">
    <text evidence="4">The sequence shown here is derived from an EMBL/GenBank/DDBJ whole genome shotgun (WGS) entry which is preliminary data.</text>
</comment>
<name>A0A1Y2ELM1_9BASI</name>
<evidence type="ECO:0000256" key="2">
    <source>
        <dbReference type="ARBA" id="ARBA00023186"/>
    </source>
</evidence>
<keyword evidence="3" id="KW-0175">Coiled coil</keyword>
<dbReference type="GO" id="GO:0005737">
    <property type="term" value="C:cytoplasm"/>
    <property type="evidence" value="ECO:0007669"/>
    <property type="project" value="TreeGrafter"/>
</dbReference>
<dbReference type="AlphaFoldDB" id="A0A1Y2ELM1"/>
<dbReference type="GO" id="GO:0051131">
    <property type="term" value="P:chaperone-mediated protein complex assembly"/>
    <property type="evidence" value="ECO:0007669"/>
    <property type="project" value="TreeGrafter"/>
</dbReference>
<proteinExistence type="inferred from homology"/>
<comment type="similarity">
    <text evidence="1">Belongs to the prefoldin subunit beta family.</text>
</comment>
<dbReference type="GO" id="GO:0016272">
    <property type="term" value="C:prefoldin complex"/>
    <property type="evidence" value="ECO:0007669"/>
    <property type="project" value="InterPro"/>
</dbReference>
<dbReference type="GO" id="GO:0051082">
    <property type="term" value="F:unfolded protein binding"/>
    <property type="evidence" value="ECO:0007669"/>
    <property type="project" value="InterPro"/>
</dbReference>
<evidence type="ECO:0000256" key="1">
    <source>
        <dbReference type="ARBA" id="ARBA00008045"/>
    </source>
</evidence>
<accession>A0A1Y2ELM1</accession>
<sequence>MSSLEAKLQAGTKEFQKIQTEYGKAVEHRQRLDAQKSESEAVKKEFASLTPSNTIYKQVGPVLLKQDQSEAKANVEKRLEFIAGEITRVEASLQDLDTKMESKKMELVHLQTQIQQKRETEQQALGGAPAGVKAAV</sequence>
<dbReference type="PANTHER" id="PTHR21431:SF0">
    <property type="entry name" value="PREFOLDIN SUBUNIT 6"/>
    <property type="match status" value="1"/>
</dbReference>
<keyword evidence="2" id="KW-0143">Chaperone</keyword>
<keyword evidence="5" id="KW-1185">Reference proteome</keyword>
<dbReference type="InParanoid" id="A0A1Y2ELM1"/>
<evidence type="ECO:0000313" key="5">
    <source>
        <dbReference type="Proteomes" id="UP000193467"/>
    </source>
</evidence>
<dbReference type="GO" id="GO:0051087">
    <property type="term" value="F:protein-folding chaperone binding"/>
    <property type="evidence" value="ECO:0007669"/>
    <property type="project" value="TreeGrafter"/>
</dbReference>
<evidence type="ECO:0000313" key="4">
    <source>
        <dbReference type="EMBL" id="ORY72441.1"/>
    </source>
</evidence>
<dbReference type="Proteomes" id="UP000193467">
    <property type="component" value="Unassembled WGS sequence"/>
</dbReference>
<feature type="coiled-coil region" evidence="3">
    <location>
        <begin position="1"/>
        <end position="45"/>
    </location>
</feature>
<dbReference type="FunFam" id="1.10.287.370:FF:000003">
    <property type="entry name" value="Prefoldin subunit 6"/>
    <property type="match status" value="1"/>
</dbReference>
<gene>
    <name evidence="4" type="ORF">BCR35DRAFT_307736</name>
</gene>
<reference evidence="4 5" key="1">
    <citation type="submission" date="2016-07" db="EMBL/GenBank/DDBJ databases">
        <title>Pervasive Adenine N6-methylation of Active Genes in Fungi.</title>
        <authorList>
            <consortium name="DOE Joint Genome Institute"/>
            <person name="Mondo S.J."/>
            <person name="Dannebaum R.O."/>
            <person name="Kuo R.C."/>
            <person name="Labutti K."/>
            <person name="Haridas S."/>
            <person name="Kuo A."/>
            <person name="Salamov A."/>
            <person name="Ahrendt S.R."/>
            <person name="Lipzen A."/>
            <person name="Sullivan W."/>
            <person name="Andreopoulos W.B."/>
            <person name="Clum A."/>
            <person name="Lindquist E."/>
            <person name="Daum C."/>
            <person name="Ramamoorthy G.K."/>
            <person name="Gryganskyi A."/>
            <person name="Culley D."/>
            <person name="Magnuson J.K."/>
            <person name="James T.Y."/>
            <person name="O'Malley M.A."/>
            <person name="Stajich J.E."/>
            <person name="Spatafora J.W."/>
            <person name="Visel A."/>
            <person name="Grigoriev I.V."/>
        </authorList>
    </citation>
    <scope>NUCLEOTIDE SEQUENCE [LARGE SCALE GENOMIC DNA]</scope>
    <source>
        <strain evidence="4 5">62-1032</strain>
    </source>
</reference>
<organism evidence="4 5">
    <name type="scientific">Leucosporidium creatinivorum</name>
    <dbReference type="NCBI Taxonomy" id="106004"/>
    <lineage>
        <taxon>Eukaryota</taxon>
        <taxon>Fungi</taxon>
        <taxon>Dikarya</taxon>
        <taxon>Basidiomycota</taxon>
        <taxon>Pucciniomycotina</taxon>
        <taxon>Microbotryomycetes</taxon>
        <taxon>Leucosporidiales</taxon>
        <taxon>Leucosporidium</taxon>
    </lineage>
</organism>
<dbReference type="InterPro" id="IPR002777">
    <property type="entry name" value="PFD_beta-like"/>
</dbReference>
<dbReference type="EMBL" id="MCGR01000052">
    <property type="protein sequence ID" value="ORY72441.1"/>
    <property type="molecule type" value="Genomic_DNA"/>
</dbReference>
<dbReference type="OrthoDB" id="248120at2759"/>
<evidence type="ECO:0000256" key="3">
    <source>
        <dbReference type="SAM" id="Coils"/>
    </source>
</evidence>
<protein>
    <submittedName>
        <fullName evidence="4">Prefoldin</fullName>
    </submittedName>
</protein>
<feature type="coiled-coil region" evidence="3">
    <location>
        <begin position="86"/>
        <end position="120"/>
    </location>
</feature>
<dbReference type="FunCoup" id="A0A1Y2ELM1">
    <property type="interactions" value="484"/>
</dbReference>
<dbReference type="Pfam" id="PF01920">
    <property type="entry name" value="Prefoldin_2"/>
    <property type="match status" value="1"/>
</dbReference>
<dbReference type="InterPro" id="IPR009053">
    <property type="entry name" value="Prefoldin"/>
</dbReference>
<dbReference type="PANTHER" id="PTHR21431">
    <property type="entry name" value="PREFOLDIN SUBUNIT 6"/>
    <property type="match status" value="1"/>
</dbReference>
<dbReference type="CDD" id="cd23161">
    <property type="entry name" value="Prefoldin_6"/>
    <property type="match status" value="1"/>
</dbReference>